<dbReference type="eggNOG" id="ENOG5032W5V">
    <property type="taxonomic scope" value="Bacteria"/>
</dbReference>
<protein>
    <recommendedName>
        <fullName evidence="4">DUF2834 domain-containing protein</fullName>
    </recommendedName>
</protein>
<evidence type="ECO:0008006" key="4">
    <source>
        <dbReference type="Google" id="ProtNLM"/>
    </source>
</evidence>
<proteinExistence type="predicted"/>
<feature type="transmembrane region" description="Helical" evidence="1">
    <location>
        <begin position="39"/>
        <end position="57"/>
    </location>
</feature>
<reference evidence="2" key="1">
    <citation type="submission" date="2014-05" db="EMBL/GenBank/DDBJ databases">
        <title>Genome sequence of Mycobacterium aromaticivorans strain JS19b1T (= DSM 45407T).</title>
        <authorList>
            <person name="Kwak Y."/>
            <person name="Park G.-S."/>
            <person name="Li Q.X."/>
            <person name="Lee S.-E."/>
            <person name="Shin J.-H."/>
        </authorList>
    </citation>
    <scope>NUCLEOTIDE SEQUENCE [LARGE SCALE GENOMIC DNA]</scope>
    <source>
        <strain evidence="2">JS19b1</strain>
    </source>
</reference>
<dbReference type="OrthoDB" id="7064004at2"/>
<organism evidence="2 3">
    <name type="scientific">Mycolicibacterium aromaticivorans JS19b1 = JCM 16368</name>
    <dbReference type="NCBI Taxonomy" id="1440774"/>
    <lineage>
        <taxon>Bacteria</taxon>
        <taxon>Bacillati</taxon>
        <taxon>Actinomycetota</taxon>
        <taxon>Actinomycetes</taxon>
        <taxon>Mycobacteriales</taxon>
        <taxon>Mycobacteriaceae</taxon>
        <taxon>Mycolicibacterium</taxon>
    </lineage>
</organism>
<dbReference type="InterPro" id="IPR021362">
    <property type="entry name" value="DUF2834"/>
</dbReference>
<dbReference type="EMBL" id="JALN02000001">
    <property type="protein sequence ID" value="KDE99111.1"/>
    <property type="molecule type" value="Genomic_DNA"/>
</dbReference>
<dbReference type="AlphaFoldDB" id="A0A064CHF4"/>
<comment type="caution">
    <text evidence="2">The sequence shown here is derived from an EMBL/GenBank/DDBJ whole genome shotgun (WGS) entry which is preliminary data.</text>
</comment>
<feature type="transmembrane region" description="Helical" evidence="1">
    <location>
        <begin position="122"/>
        <end position="142"/>
    </location>
</feature>
<dbReference type="RefSeq" id="WP_036341401.1">
    <property type="nucleotide sequence ID" value="NZ_JALN02000001.1"/>
</dbReference>
<dbReference type="Proteomes" id="UP000022835">
    <property type="component" value="Unassembled WGS sequence"/>
</dbReference>
<keyword evidence="3" id="KW-1185">Reference proteome</keyword>
<evidence type="ECO:0000313" key="2">
    <source>
        <dbReference type="EMBL" id="KDE99111.1"/>
    </source>
</evidence>
<keyword evidence="1" id="KW-0812">Transmembrane</keyword>
<evidence type="ECO:0000256" key="1">
    <source>
        <dbReference type="SAM" id="Phobius"/>
    </source>
</evidence>
<keyword evidence="1" id="KW-0472">Membrane</keyword>
<dbReference type="Pfam" id="PF11196">
    <property type="entry name" value="DUF2834"/>
    <property type="match status" value="1"/>
</dbReference>
<evidence type="ECO:0000313" key="3">
    <source>
        <dbReference type="Proteomes" id="UP000022835"/>
    </source>
</evidence>
<keyword evidence="1" id="KW-1133">Transmembrane helix</keyword>
<name>A0A064CHF4_9MYCO</name>
<gene>
    <name evidence="2" type="ORF">Y900_009150</name>
</gene>
<sequence>MTLLVHAVLAVLVIAWIIGSNSAVFRRPANGPAVSALEILYYLIGIASVVLGWYFNIQFVHQYADGSGNVFTGAGSWWQFITLGYDNPAAASASQDYTIGNVILLPLFTIIDGYRRGIRRPWLFFVSSLFTSFAFAWAFYLATVERQRLHEKSAQAVGASVG</sequence>
<accession>A0A064CHF4</accession>